<keyword evidence="2" id="KW-1185">Reference proteome</keyword>
<organism evidence="1 2">
    <name type="scientific">Streptomyces thioluteus</name>
    <dbReference type="NCBI Taxonomy" id="66431"/>
    <lineage>
        <taxon>Bacteria</taxon>
        <taxon>Bacillati</taxon>
        <taxon>Actinomycetota</taxon>
        <taxon>Actinomycetes</taxon>
        <taxon>Kitasatosporales</taxon>
        <taxon>Streptomycetaceae</taxon>
        <taxon>Streptomyces</taxon>
    </lineage>
</organism>
<sequence length="205" mass="21553">MVAMQAVLEVHMPDDGFALWPVAGAEPYAFLPLGGGLTSAEVGTAVMSVAHCNAGAGEGPEPAEPLGVFLHGLLTAEVPVALGGLRVTDTVTGVTFRPGCCEGLEEWRTWFDVVDGGGTAGFGHDPWPLAERLGDIVRLTVDCEQDGSPLIELPVAELRRLLADVERELGDVLRLMRTWAGRYAPGQAAGLGAALAQALEMPEQR</sequence>
<comment type="caution">
    <text evidence="1">The sequence shown here is derived from an EMBL/GenBank/DDBJ whole genome shotgun (WGS) entry which is preliminary data.</text>
</comment>
<evidence type="ECO:0000313" key="1">
    <source>
        <dbReference type="EMBL" id="GAA2915484.1"/>
    </source>
</evidence>
<dbReference type="EMBL" id="BAAAXZ010000034">
    <property type="protein sequence ID" value="GAA2915484.1"/>
    <property type="molecule type" value="Genomic_DNA"/>
</dbReference>
<accession>A0ABN3WIY2</accession>
<reference evidence="1 2" key="1">
    <citation type="journal article" date="2019" name="Int. J. Syst. Evol. Microbiol.">
        <title>The Global Catalogue of Microorganisms (GCM) 10K type strain sequencing project: providing services to taxonomists for standard genome sequencing and annotation.</title>
        <authorList>
            <consortium name="The Broad Institute Genomics Platform"/>
            <consortium name="The Broad Institute Genome Sequencing Center for Infectious Disease"/>
            <person name="Wu L."/>
            <person name="Ma J."/>
        </authorList>
    </citation>
    <scope>NUCLEOTIDE SEQUENCE [LARGE SCALE GENOMIC DNA]</scope>
    <source>
        <strain evidence="1 2">JCM 4087</strain>
    </source>
</reference>
<dbReference type="Proteomes" id="UP001501102">
    <property type="component" value="Unassembled WGS sequence"/>
</dbReference>
<proteinExistence type="predicted"/>
<protein>
    <submittedName>
        <fullName evidence="1">Uncharacterized protein</fullName>
    </submittedName>
</protein>
<name>A0ABN3WIY2_STRTU</name>
<gene>
    <name evidence="1" type="ORF">GCM10020221_09040</name>
</gene>
<evidence type="ECO:0000313" key="2">
    <source>
        <dbReference type="Proteomes" id="UP001501102"/>
    </source>
</evidence>